<comment type="caution">
    <text evidence="1">The sequence shown here is derived from an EMBL/GenBank/DDBJ whole genome shotgun (WGS) entry which is preliminary data.</text>
</comment>
<dbReference type="Pfam" id="PF24681">
    <property type="entry name" value="Kelch_KLHDC2_KLHL20_DRC7"/>
    <property type="match status" value="1"/>
</dbReference>
<dbReference type="InterPro" id="IPR015915">
    <property type="entry name" value="Kelch-typ_b-propeller"/>
</dbReference>
<protein>
    <recommendedName>
        <fullName evidence="3">Kelch repeat-containing protein</fullName>
    </recommendedName>
</protein>
<sequence length="81" mass="9493">RWDHLAFTFNEELYGGRNADQTFNDLWKFSPETFSWKKVEPKGKRPPETYGMCCCMLGDRVIFFGGYKGNSIRAYDLLILD</sequence>
<feature type="non-terminal residue" evidence="1">
    <location>
        <position position="81"/>
    </location>
</feature>
<evidence type="ECO:0008006" key="3">
    <source>
        <dbReference type="Google" id="ProtNLM"/>
    </source>
</evidence>
<dbReference type="Gene3D" id="2.120.10.80">
    <property type="entry name" value="Kelch-type beta propeller"/>
    <property type="match status" value="1"/>
</dbReference>
<feature type="non-terminal residue" evidence="1">
    <location>
        <position position="1"/>
    </location>
</feature>
<dbReference type="PANTHER" id="PTHR46461:SF1">
    <property type="entry name" value="KELCH DOMAIN-CONTAINING PROTEIN 3"/>
    <property type="match status" value="1"/>
</dbReference>
<dbReference type="Proteomes" id="UP000756387">
    <property type="component" value="Unassembled WGS sequence"/>
</dbReference>
<dbReference type="RefSeq" id="WP_193639474.1">
    <property type="nucleotide sequence ID" value="NZ_JADCSA010000989.1"/>
</dbReference>
<evidence type="ECO:0000313" key="1">
    <source>
        <dbReference type="EMBL" id="MBE7326211.1"/>
    </source>
</evidence>
<dbReference type="InterPro" id="IPR052637">
    <property type="entry name" value="KLHDC3-like"/>
</dbReference>
<gene>
    <name evidence="1" type="ORF">IEQ44_16400</name>
</gene>
<keyword evidence="2" id="KW-1185">Reference proteome</keyword>
<organism evidence="1 2">
    <name type="scientific">Nocardioides malaquae</name>
    <dbReference type="NCBI Taxonomy" id="2773426"/>
    <lineage>
        <taxon>Bacteria</taxon>
        <taxon>Bacillati</taxon>
        <taxon>Actinomycetota</taxon>
        <taxon>Actinomycetes</taxon>
        <taxon>Propionibacteriales</taxon>
        <taxon>Nocardioidaceae</taxon>
        <taxon>Nocardioides</taxon>
    </lineage>
</organism>
<accession>A0ABR9RXB3</accession>
<name>A0ABR9RXB3_9ACTN</name>
<proteinExistence type="predicted"/>
<dbReference type="SUPFAM" id="SSF117281">
    <property type="entry name" value="Kelch motif"/>
    <property type="match status" value="1"/>
</dbReference>
<dbReference type="PANTHER" id="PTHR46461">
    <property type="entry name" value="KELCH DOMAIN-CONTAINING PROTEIN 3"/>
    <property type="match status" value="1"/>
</dbReference>
<dbReference type="EMBL" id="JADCSA010000989">
    <property type="protein sequence ID" value="MBE7326211.1"/>
    <property type="molecule type" value="Genomic_DNA"/>
</dbReference>
<reference evidence="1 2" key="1">
    <citation type="submission" date="2020-10" db="EMBL/GenBank/DDBJ databases">
        <title>Nocardioides sp. isolated from sludge.</title>
        <authorList>
            <person name="Zhang X."/>
        </authorList>
    </citation>
    <scope>NUCLEOTIDE SEQUENCE [LARGE SCALE GENOMIC DNA]</scope>
    <source>
        <strain evidence="1 2">Y6</strain>
    </source>
</reference>
<evidence type="ECO:0000313" key="2">
    <source>
        <dbReference type="Proteomes" id="UP000756387"/>
    </source>
</evidence>